<comment type="similarity">
    <text evidence="1">Belongs to the helicase family. UvrD subfamily.</text>
</comment>
<comment type="catalytic activity">
    <reaction evidence="14">
        <text>ATP + H2O = ADP + phosphate + H(+)</text>
        <dbReference type="Rhea" id="RHEA:13065"/>
        <dbReference type="ChEBI" id="CHEBI:15377"/>
        <dbReference type="ChEBI" id="CHEBI:15378"/>
        <dbReference type="ChEBI" id="CHEBI:30616"/>
        <dbReference type="ChEBI" id="CHEBI:43474"/>
        <dbReference type="ChEBI" id="CHEBI:456216"/>
        <dbReference type="EC" id="5.6.2.4"/>
    </reaction>
</comment>
<keyword evidence="9" id="KW-0238">DNA-binding</keyword>
<dbReference type="GO" id="GO:0005829">
    <property type="term" value="C:cytosol"/>
    <property type="evidence" value="ECO:0007669"/>
    <property type="project" value="TreeGrafter"/>
</dbReference>
<dbReference type="GO" id="GO:0033202">
    <property type="term" value="C:DNA helicase complex"/>
    <property type="evidence" value="ECO:0007669"/>
    <property type="project" value="TreeGrafter"/>
</dbReference>
<dbReference type="Proteomes" id="UP000824005">
    <property type="component" value="Unassembled WGS sequence"/>
</dbReference>
<evidence type="ECO:0000256" key="12">
    <source>
        <dbReference type="ARBA" id="ARBA00034617"/>
    </source>
</evidence>
<evidence type="ECO:0000256" key="9">
    <source>
        <dbReference type="ARBA" id="ARBA00023125"/>
    </source>
</evidence>
<evidence type="ECO:0000256" key="7">
    <source>
        <dbReference type="ARBA" id="ARBA00022839"/>
    </source>
</evidence>
<dbReference type="Pfam" id="PF12705">
    <property type="entry name" value="PDDEXK_1"/>
    <property type="match status" value="1"/>
</dbReference>
<evidence type="ECO:0000256" key="6">
    <source>
        <dbReference type="ARBA" id="ARBA00022806"/>
    </source>
</evidence>
<dbReference type="GO" id="GO:0004527">
    <property type="term" value="F:exonuclease activity"/>
    <property type="evidence" value="ECO:0007669"/>
    <property type="project" value="UniProtKB-KW"/>
</dbReference>
<evidence type="ECO:0000256" key="11">
    <source>
        <dbReference type="ARBA" id="ARBA00023235"/>
    </source>
</evidence>
<evidence type="ECO:0000256" key="15">
    <source>
        <dbReference type="PROSITE-ProRule" id="PRU00560"/>
    </source>
</evidence>
<dbReference type="PROSITE" id="PS51217">
    <property type="entry name" value="UVRD_HELICASE_CTER"/>
    <property type="match status" value="1"/>
</dbReference>
<dbReference type="Gene3D" id="3.90.320.10">
    <property type="match status" value="1"/>
</dbReference>
<dbReference type="Gene3D" id="3.40.50.300">
    <property type="entry name" value="P-loop containing nucleotide triphosphate hydrolases"/>
    <property type="match status" value="3"/>
</dbReference>
<dbReference type="CDD" id="cd17932">
    <property type="entry name" value="DEXQc_UvrD"/>
    <property type="match status" value="1"/>
</dbReference>
<dbReference type="PANTHER" id="PTHR11070:SF55">
    <property type="entry name" value="DNA 3'-5' HELICASE"/>
    <property type="match status" value="1"/>
</dbReference>
<dbReference type="GO" id="GO:0043138">
    <property type="term" value="F:3'-5' DNA helicase activity"/>
    <property type="evidence" value="ECO:0007669"/>
    <property type="project" value="UniProtKB-EC"/>
</dbReference>
<sequence>MLSPQEITERMNAVLPADEQLFPPSEEQFPVVTAAADRPALVVAGAGSGKTETMANRTLWLVANGSVSPEHVLGLTFTRKAAGELSNRFRERLTTLEAAGLSGFGAERIPPTVSTYNSFANEMFREFANLIGRSPDAEVLTETASRVLARDVVLASTDDRLAAFGSVNSVVKALIELAAGMGDNLLTTDQLRDYPEAFVQDLNRILLQDSKRKSAVEATQGLLENAQKFEALLDLVDSFEDRKRERNVVTFSDQVRLAIEVIERVPSVAREMRDRYRVILLDEYQDTSVMQVRLLSALFSGAGVMAVGDPNQSIYGWRGAAAGTLERFLDEFAGDSSDRFELSTSWRNDAAILAVANRIARAGDDVLQLTERADAGEGLVDRRFYELLTDEAEALAAWFSQHVTNSEAPPTAAMLMRSRTWLRAYTRALDAEGVDYTIIGGGGLLQQPAIVDIIAILRVLGRPDDGQSLLRILASARWRIGAADMAALVKFSRALAEKDAPPGTEAQSMRTTPEQLASVVDALDSLHLAEHLDLTTKEFSEAGLNRMLSLAAELRALRAVRHRPAAELIRTVVRSTGLDIELAANEHADQRVLDTFLDEVLLMQRTEPVFGLEELLAWVDIAEQDDRMELPPPEPTPGRVQIMTVHGAKGLEWDVVAIPALSIGSFPATSRDQSAGLTPSTVPHQFRGDRAALQIFDSAAAATPDDLEAALKEYRAANEQRRLAEERRIAYVGVTRARRKLWMSGSALAPEQTRAKKPSEFLTDAGPLERIAALHRGESGAGESIVEWPPRPFGGRVEAIRDAERRFAEAAPINDSGLTDHLDALLAERATETVAPLKRVGASKLLEWIDSPTLAEHERTRPMPSRRSARALLGTVFHQWTESRIAGGYDETLPGFELDDPGERSADLEKLQASYLRASRYARLELSGGVAEQQIDLRIAGITISCKIDAVFASGDRLLIVDWKIGRAPSGRNLERRSRQLSLYRIALSELTGTPLERIDAEFFFAEDGVTVPLEHPMSRNELENLILAAKGSDSDAQR</sequence>
<evidence type="ECO:0000256" key="4">
    <source>
        <dbReference type="ARBA" id="ARBA00022763"/>
    </source>
</evidence>
<evidence type="ECO:0000256" key="1">
    <source>
        <dbReference type="ARBA" id="ARBA00009922"/>
    </source>
</evidence>
<evidence type="ECO:0000259" key="16">
    <source>
        <dbReference type="PROSITE" id="PS51198"/>
    </source>
</evidence>
<feature type="domain" description="UvrD-like helicase ATP-binding" evidence="16">
    <location>
        <begin position="23"/>
        <end position="349"/>
    </location>
</feature>
<dbReference type="InterPro" id="IPR011604">
    <property type="entry name" value="PDDEXK-like_dom_sf"/>
</dbReference>
<reference evidence="18" key="2">
    <citation type="submission" date="2021-04" db="EMBL/GenBank/DDBJ databases">
        <authorList>
            <person name="Gilroy R."/>
        </authorList>
    </citation>
    <scope>NUCLEOTIDE SEQUENCE</scope>
    <source>
        <strain evidence="18">ChiGjej1B1-98</strain>
    </source>
</reference>
<dbReference type="EC" id="5.6.2.4" evidence="13"/>
<dbReference type="GO" id="GO:0003677">
    <property type="term" value="F:DNA binding"/>
    <property type="evidence" value="ECO:0007669"/>
    <property type="project" value="UniProtKB-KW"/>
</dbReference>
<comment type="caution">
    <text evidence="18">The sequence shown here is derived from an EMBL/GenBank/DDBJ whole genome shotgun (WGS) entry which is preliminary data.</text>
</comment>
<organism evidence="18 19">
    <name type="scientific">Candidatus Agrococcus pullicola</name>
    <dbReference type="NCBI Taxonomy" id="2838429"/>
    <lineage>
        <taxon>Bacteria</taxon>
        <taxon>Bacillati</taxon>
        <taxon>Actinomycetota</taxon>
        <taxon>Actinomycetes</taxon>
        <taxon>Micrococcales</taxon>
        <taxon>Microbacteriaceae</taxon>
        <taxon>Agrococcus</taxon>
    </lineage>
</organism>
<evidence type="ECO:0000256" key="13">
    <source>
        <dbReference type="ARBA" id="ARBA00034808"/>
    </source>
</evidence>
<evidence type="ECO:0000256" key="8">
    <source>
        <dbReference type="ARBA" id="ARBA00022840"/>
    </source>
</evidence>
<dbReference type="InterPro" id="IPR038726">
    <property type="entry name" value="PDDEXK_AddAB-type"/>
</dbReference>
<dbReference type="GO" id="GO:0005524">
    <property type="term" value="F:ATP binding"/>
    <property type="evidence" value="ECO:0007669"/>
    <property type="project" value="UniProtKB-UniRule"/>
</dbReference>
<dbReference type="PROSITE" id="PS51198">
    <property type="entry name" value="UVRD_HELICASE_ATP_BIND"/>
    <property type="match status" value="1"/>
</dbReference>
<dbReference type="PANTHER" id="PTHR11070">
    <property type="entry name" value="UVRD / RECB / PCRA DNA HELICASE FAMILY MEMBER"/>
    <property type="match status" value="1"/>
</dbReference>
<reference evidence="18" key="1">
    <citation type="journal article" date="2021" name="PeerJ">
        <title>Extensive microbial diversity within the chicken gut microbiome revealed by metagenomics and culture.</title>
        <authorList>
            <person name="Gilroy R."/>
            <person name="Ravi A."/>
            <person name="Getino M."/>
            <person name="Pursley I."/>
            <person name="Horton D.L."/>
            <person name="Alikhan N.F."/>
            <person name="Baker D."/>
            <person name="Gharbi K."/>
            <person name="Hall N."/>
            <person name="Watson M."/>
            <person name="Adriaenssens E.M."/>
            <person name="Foster-Nyarko E."/>
            <person name="Jarju S."/>
            <person name="Secka A."/>
            <person name="Antonio M."/>
            <person name="Oren A."/>
            <person name="Chaudhuri R.R."/>
            <person name="La Ragione R."/>
            <person name="Hildebrand F."/>
            <person name="Pallen M.J."/>
        </authorList>
    </citation>
    <scope>NUCLEOTIDE SEQUENCE</scope>
    <source>
        <strain evidence="18">ChiGjej1B1-98</strain>
    </source>
</reference>
<name>A0A9D1YW77_9MICO</name>
<proteinExistence type="inferred from homology"/>
<dbReference type="AlphaFoldDB" id="A0A9D1YW77"/>
<dbReference type="Pfam" id="PF00580">
    <property type="entry name" value="UvrD-helicase"/>
    <property type="match status" value="1"/>
</dbReference>
<protein>
    <recommendedName>
        <fullName evidence="13">DNA 3'-5' helicase</fullName>
        <ecNumber evidence="13">5.6.2.4</ecNumber>
    </recommendedName>
</protein>
<dbReference type="EMBL" id="DXDC01000275">
    <property type="protein sequence ID" value="HIY66418.1"/>
    <property type="molecule type" value="Genomic_DNA"/>
</dbReference>
<evidence type="ECO:0000313" key="19">
    <source>
        <dbReference type="Proteomes" id="UP000824005"/>
    </source>
</evidence>
<accession>A0A9D1YW77</accession>
<dbReference type="Gene3D" id="1.10.10.160">
    <property type="match status" value="1"/>
</dbReference>
<evidence type="ECO:0000256" key="10">
    <source>
        <dbReference type="ARBA" id="ARBA00023204"/>
    </source>
</evidence>
<dbReference type="GO" id="GO:0000725">
    <property type="term" value="P:recombinational repair"/>
    <property type="evidence" value="ECO:0007669"/>
    <property type="project" value="TreeGrafter"/>
</dbReference>
<keyword evidence="2" id="KW-0540">Nuclease</keyword>
<dbReference type="Pfam" id="PF13361">
    <property type="entry name" value="UvrD_C"/>
    <property type="match status" value="2"/>
</dbReference>
<evidence type="ECO:0000313" key="18">
    <source>
        <dbReference type="EMBL" id="HIY66418.1"/>
    </source>
</evidence>
<keyword evidence="5 15" id="KW-0378">Hydrolase</keyword>
<dbReference type="InterPro" id="IPR014016">
    <property type="entry name" value="UvrD-like_ATP-bd"/>
</dbReference>
<feature type="binding site" evidence="15">
    <location>
        <begin position="44"/>
        <end position="51"/>
    </location>
    <ligand>
        <name>ATP</name>
        <dbReference type="ChEBI" id="CHEBI:30616"/>
    </ligand>
</feature>
<dbReference type="InterPro" id="IPR027417">
    <property type="entry name" value="P-loop_NTPase"/>
</dbReference>
<keyword evidence="10" id="KW-0234">DNA repair</keyword>
<keyword evidence="11" id="KW-0413">Isomerase</keyword>
<keyword evidence="6 15" id="KW-0347">Helicase</keyword>
<feature type="domain" description="UvrD-like helicase C-terminal" evidence="17">
    <location>
        <begin position="350"/>
        <end position="650"/>
    </location>
</feature>
<keyword evidence="4" id="KW-0227">DNA damage</keyword>
<dbReference type="InterPro" id="IPR013986">
    <property type="entry name" value="DExx_box_DNA_helicase_dom_sf"/>
</dbReference>
<keyword evidence="7" id="KW-0269">Exonuclease</keyword>
<evidence type="ECO:0000256" key="5">
    <source>
        <dbReference type="ARBA" id="ARBA00022801"/>
    </source>
</evidence>
<keyword evidence="8 15" id="KW-0067">ATP-binding</keyword>
<evidence type="ECO:0000256" key="2">
    <source>
        <dbReference type="ARBA" id="ARBA00022722"/>
    </source>
</evidence>
<dbReference type="Gene3D" id="1.10.486.10">
    <property type="entry name" value="PCRA, domain 4"/>
    <property type="match status" value="1"/>
</dbReference>
<dbReference type="InterPro" id="IPR000212">
    <property type="entry name" value="DNA_helicase_UvrD/REP"/>
</dbReference>
<keyword evidence="3 15" id="KW-0547">Nucleotide-binding</keyword>
<comment type="catalytic activity">
    <reaction evidence="12">
        <text>Couples ATP hydrolysis with the unwinding of duplex DNA by translocating in the 3'-5' direction.</text>
        <dbReference type="EC" id="5.6.2.4"/>
    </reaction>
</comment>
<dbReference type="SUPFAM" id="SSF52540">
    <property type="entry name" value="P-loop containing nucleoside triphosphate hydrolases"/>
    <property type="match status" value="1"/>
</dbReference>
<evidence type="ECO:0000256" key="3">
    <source>
        <dbReference type="ARBA" id="ARBA00022741"/>
    </source>
</evidence>
<gene>
    <name evidence="18" type="ORF">H9830_09105</name>
</gene>
<evidence type="ECO:0000259" key="17">
    <source>
        <dbReference type="PROSITE" id="PS51217"/>
    </source>
</evidence>
<evidence type="ECO:0000256" key="14">
    <source>
        <dbReference type="ARBA" id="ARBA00048988"/>
    </source>
</evidence>
<dbReference type="InterPro" id="IPR014017">
    <property type="entry name" value="DNA_helicase_UvrD-like_C"/>
</dbReference>